<dbReference type="AlphaFoldDB" id="A0A838BMT4"/>
<dbReference type="RefSeq" id="WP_181052271.1">
    <property type="nucleotide sequence ID" value="NZ_JACDXJ010000001.1"/>
</dbReference>
<reference evidence="1 2" key="1">
    <citation type="submission" date="2020-07" db="EMBL/GenBank/DDBJ databases">
        <title>Draft genome and description of Microvirga mediterraneensis Marseille-Q2068 sp. nov.</title>
        <authorList>
            <person name="Boxberger M."/>
        </authorList>
    </citation>
    <scope>NUCLEOTIDE SEQUENCE [LARGE SCALE GENOMIC DNA]</scope>
    <source>
        <strain evidence="1 2">Marseille-Q2068</strain>
    </source>
</reference>
<protein>
    <submittedName>
        <fullName evidence="1">Uncharacterized protein</fullName>
    </submittedName>
</protein>
<gene>
    <name evidence="1" type="ORF">H0S73_11445</name>
</gene>
<evidence type="ECO:0000313" key="2">
    <source>
        <dbReference type="Proteomes" id="UP000572984"/>
    </source>
</evidence>
<dbReference type="EMBL" id="JACDXJ010000001">
    <property type="protein sequence ID" value="MBA1156740.1"/>
    <property type="molecule type" value="Genomic_DNA"/>
</dbReference>
<organism evidence="1 2">
    <name type="scientific">Microvirga mediterraneensis</name>
    <dbReference type="NCBI Taxonomy" id="2754695"/>
    <lineage>
        <taxon>Bacteria</taxon>
        <taxon>Pseudomonadati</taxon>
        <taxon>Pseudomonadota</taxon>
        <taxon>Alphaproteobacteria</taxon>
        <taxon>Hyphomicrobiales</taxon>
        <taxon>Methylobacteriaceae</taxon>
        <taxon>Microvirga</taxon>
    </lineage>
</organism>
<name>A0A838BMT4_9HYPH</name>
<proteinExistence type="predicted"/>
<keyword evidence="2" id="KW-1185">Reference proteome</keyword>
<comment type="caution">
    <text evidence="1">The sequence shown here is derived from an EMBL/GenBank/DDBJ whole genome shotgun (WGS) entry which is preliminary data.</text>
</comment>
<sequence>MNYPDEFKKLAFDVLTADILGIRSLEGIRDHILKGLKPQQRQRLELYLMETLDGHMSDKEINALWDKTGTDVMFHRPAAARNFLLKVQDWLAESDKPL</sequence>
<dbReference type="Proteomes" id="UP000572984">
    <property type="component" value="Unassembled WGS sequence"/>
</dbReference>
<accession>A0A838BMT4</accession>
<evidence type="ECO:0000313" key="1">
    <source>
        <dbReference type="EMBL" id="MBA1156740.1"/>
    </source>
</evidence>